<dbReference type="Proteomes" id="UP000002421">
    <property type="component" value="Segment"/>
</dbReference>
<proteinExistence type="predicted"/>
<accession>B3FK21</accession>
<reference evidence="1 2" key="1">
    <citation type="journal article" date="2008" name="Virology">
        <title>Characterization of Pseudomonas chlororaphis myovirus 201varphi2-1 via genomic sequencing, mass spectrometry, and electron microscopy.</title>
        <authorList>
            <person name="Thomas J.A."/>
            <person name="Rolando M.R."/>
            <person name="Carroll C.A."/>
            <person name="Shen P.S."/>
            <person name="Belnap D.M."/>
            <person name="Weintraub S.T."/>
            <person name="Serwer P."/>
            <person name="Hardies S.C."/>
        </authorList>
    </citation>
    <scope>NUCLEOTIDE SEQUENCE</scope>
</reference>
<dbReference type="EMBL" id="EU197055">
    <property type="protein sequence ID" value="ABY62879.1"/>
    <property type="molecule type" value="Genomic_DNA"/>
</dbReference>
<dbReference type="KEGG" id="vg:6372566"/>
<sequence length="125" mass="14231">MSDKDYKSVDIAVQISSSLETLALYQDFKERKWSYEQDRSGPLLTIGNFGGRPICIAPLIHRIGGLNVMYVEATSPLIDWDFIDNWIREVTGKPDIRIQSDPINLGSRISSLLWERHKDVPTTPL</sequence>
<gene>
    <name evidence="1" type="ORF">201phi2-1p046</name>
</gene>
<organism evidence="1 2">
    <name type="scientific">Pseudomonas phage 201phi2-1</name>
    <name type="common">Pseudomonas chlororaphis phage 201phi2-1</name>
    <dbReference type="NCBI Taxonomy" id="198110"/>
    <lineage>
        <taxon>Viruses</taxon>
        <taxon>Duplodnaviria</taxon>
        <taxon>Heunggongvirae</taxon>
        <taxon>Uroviricota</taxon>
        <taxon>Caudoviricetes</taxon>
        <taxon>Chimalliviridae</taxon>
        <taxon>Serwervirus</taxon>
        <taxon>Serwervirus 201phi21</taxon>
    </lineage>
</organism>
<keyword evidence="2" id="KW-1185">Reference proteome</keyword>
<evidence type="ECO:0000313" key="1">
    <source>
        <dbReference type="EMBL" id="ABY62879.1"/>
    </source>
</evidence>
<organismHost>
    <name type="scientific">Pseudomonas chlororaphis</name>
    <dbReference type="NCBI Taxonomy" id="587753"/>
</organismHost>
<name>B3FK21_BP201</name>
<dbReference type="RefSeq" id="YP_001956771.1">
    <property type="nucleotide sequence ID" value="NC_010821.1"/>
</dbReference>
<evidence type="ECO:0000313" key="2">
    <source>
        <dbReference type="Proteomes" id="UP000002421"/>
    </source>
</evidence>
<protein>
    <submittedName>
        <fullName evidence="1">Uncharacterized protein</fullName>
    </submittedName>
</protein>